<dbReference type="GO" id="GO:0008962">
    <property type="term" value="F:phosphatidylglycerophosphatase activity"/>
    <property type="evidence" value="ECO:0007669"/>
    <property type="project" value="InterPro"/>
</dbReference>
<dbReference type="STRING" id="3750.A0A498HND3"/>
<gene>
    <name evidence="2" type="ORF">DVH24_007679</name>
</gene>
<dbReference type="EMBL" id="RDQH01000342">
    <property type="protein sequence ID" value="RXH70423.1"/>
    <property type="molecule type" value="Genomic_DNA"/>
</dbReference>
<keyword evidence="1" id="KW-0472">Membrane</keyword>
<reference evidence="2 3" key="1">
    <citation type="submission" date="2018-10" db="EMBL/GenBank/DDBJ databases">
        <title>A high-quality apple genome assembly.</title>
        <authorList>
            <person name="Hu J."/>
        </authorList>
    </citation>
    <scope>NUCLEOTIDE SEQUENCE [LARGE SCALE GENOMIC DNA]</scope>
    <source>
        <strain evidence="3">cv. HFTH1</strain>
        <tissue evidence="2">Young leaf</tissue>
    </source>
</reference>
<dbReference type="Proteomes" id="UP000290289">
    <property type="component" value="Chromosome 16"/>
</dbReference>
<dbReference type="InterPro" id="IPR027706">
    <property type="entry name" value="PGP_Pase"/>
</dbReference>
<comment type="caution">
    <text evidence="2">The sequence shown here is derived from an EMBL/GenBank/DDBJ whole genome shotgun (WGS) entry which is preliminary data.</text>
</comment>
<protein>
    <submittedName>
        <fullName evidence="2">Uncharacterized protein</fullName>
    </submittedName>
</protein>
<dbReference type="Pfam" id="PF09419">
    <property type="entry name" value="PGP_phosphatase"/>
    <property type="match status" value="1"/>
</dbReference>
<dbReference type="AlphaFoldDB" id="A0A498HND3"/>
<organism evidence="2 3">
    <name type="scientific">Malus domestica</name>
    <name type="common">Apple</name>
    <name type="synonym">Pyrus malus</name>
    <dbReference type="NCBI Taxonomy" id="3750"/>
    <lineage>
        <taxon>Eukaryota</taxon>
        <taxon>Viridiplantae</taxon>
        <taxon>Streptophyta</taxon>
        <taxon>Embryophyta</taxon>
        <taxon>Tracheophyta</taxon>
        <taxon>Spermatophyta</taxon>
        <taxon>Magnoliopsida</taxon>
        <taxon>eudicotyledons</taxon>
        <taxon>Gunneridae</taxon>
        <taxon>Pentapetalae</taxon>
        <taxon>rosids</taxon>
        <taxon>fabids</taxon>
        <taxon>Rosales</taxon>
        <taxon>Rosaceae</taxon>
        <taxon>Amygdaloideae</taxon>
        <taxon>Maleae</taxon>
        <taxon>Malus</taxon>
    </lineage>
</organism>
<accession>A0A498HND3</accession>
<evidence type="ECO:0000313" key="3">
    <source>
        <dbReference type="Proteomes" id="UP000290289"/>
    </source>
</evidence>
<name>A0A498HND3_MALDO</name>
<keyword evidence="1" id="KW-0812">Transmembrane</keyword>
<evidence type="ECO:0000256" key="1">
    <source>
        <dbReference type="SAM" id="Phobius"/>
    </source>
</evidence>
<sequence>MRVLLVKADDSTRHIIVVLLRNVATKAKLNRHHMCRSRIKGWFANGVFTAYSFSDSKRIKSKAIDVHIRVFDEDNTIIAPYSLTLWDPFSDLISLSSVTRLVIFGSAHLKILVVFVVGYVVILVSWLGLYEYKHDGSKARELEEAIGIKVIRHAKCDVAAKEI</sequence>
<keyword evidence="1" id="KW-1133">Transmembrane helix</keyword>
<evidence type="ECO:0000313" key="2">
    <source>
        <dbReference type="EMBL" id="RXH70423.1"/>
    </source>
</evidence>
<proteinExistence type="predicted"/>
<feature type="transmembrane region" description="Helical" evidence="1">
    <location>
        <begin position="111"/>
        <end position="130"/>
    </location>
</feature>
<keyword evidence="3" id="KW-1185">Reference proteome</keyword>